<dbReference type="AlphaFoldDB" id="A0A6C0BT58"/>
<accession>A0A6C0BT58</accession>
<organism evidence="1">
    <name type="scientific">viral metagenome</name>
    <dbReference type="NCBI Taxonomy" id="1070528"/>
    <lineage>
        <taxon>unclassified sequences</taxon>
        <taxon>metagenomes</taxon>
        <taxon>organismal metagenomes</taxon>
    </lineage>
</organism>
<protein>
    <submittedName>
        <fullName evidence="1">Uncharacterized protein</fullName>
    </submittedName>
</protein>
<reference evidence="1" key="1">
    <citation type="journal article" date="2020" name="Nature">
        <title>Giant virus diversity and host interactions through global metagenomics.</title>
        <authorList>
            <person name="Schulz F."/>
            <person name="Roux S."/>
            <person name="Paez-Espino D."/>
            <person name="Jungbluth S."/>
            <person name="Walsh D.A."/>
            <person name="Denef V.J."/>
            <person name="McMahon K.D."/>
            <person name="Konstantinidis K.T."/>
            <person name="Eloe-Fadrosh E.A."/>
            <person name="Kyrpides N.C."/>
            <person name="Woyke T."/>
        </authorList>
    </citation>
    <scope>NUCLEOTIDE SEQUENCE</scope>
    <source>
        <strain evidence="1">GVMAG-M-3300018416-45</strain>
    </source>
</reference>
<name>A0A6C0BT58_9ZZZZ</name>
<evidence type="ECO:0000313" key="1">
    <source>
        <dbReference type="EMBL" id="QHS94598.1"/>
    </source>
</evidence>
<sequence>MYDTSMICTYHLLSDETESDNLYKIQLLQIFDVDNIDKITDEMMDALYEKVSNNKKFTDKCSDVFHNTFGTTVENSDRMGFVIMFHYGLFWITHKCICQQINNGCIDDETMTLFTNELKKTMI</sequence>
<dbReference type="EMBL" id="MN739227">
    <property type="protein sequence ID" value="QHS94598.1"/>
    <property type="molecule type" value="Genomic_DNA"/>
</dbReference>
<proteinExistence type="predicted"/>